<sequence>MNGESMFHLFRVVMSQEDSDISPDMRRKLQALTMQDMELLAGCRCRIFSISLHEDELNRALRRVDLVKKDRQLIHEYIRHGASTAMMKSLFGMNREDTTRLRGELGVPNQGGRPCKPLPYESSRIWDMWLSCRQMEERERFLHIAKRMEMPLPVIWNEIKSRTLGENRHGNGDAGRKAIPRDAD</sequence>
<dbReference type="RefSeq" id="WP_009851250.1">
    <property type="nucleotide sequence ID" value="NZ_DS022295.1"/>
</dbReference>
<evidence type="ECO:0008006" key="4">
    <source>
        <dbReference type="Google" id="ProtNLM"/>
    </source>
</evidence>
<dbReference type="InterPro" id="IPR021364">
    <property type="entry name" value="DUF2857"/>
</dbReference>
<dbReference type="AlphaFoldDB" id="Q0F335"/>
<feature type="region of interest" description="Disordered" evidence="1">
    <location>
        <begin position="165"/>
        <end position="184"/>
    </location>
</feature>
<evidence type="ECO:0000313" key="3">
    <source>
        <dbReference type="Proteomes" id="UP000005297"/>
    </source>
</evidence>
<dbReference type="InParanoid" id="Q0F335"/>
<dbReference type="Pfam" id="PF11198">
    <property type="entry name" value="DUF2857"/>
    <property type="match status" value="1"/>
</dbReference>
<gene>
    <name evidence="2" type="ORF">SPV1_04778</name>
</gene>
<dbReference type="eggNOG" id="ENOG5033ADS">
    <property type="taxonomic scope" value="Bacteria"/>
</dbReference>
<dbReference type="HOGENOM" id="CLU_1466543_0_0_0"/>
<organism evidence="2 3">
    <name type="scientific">Mariprofundus ferrooxydans PV-1</name>
    <dbReference type="NCBI Taxonomy" id="314345"/>
    <lineage>
        <taxon>Bacteria</taxon>
        <taxon>Pseudomonadati</taxon>
        <taxon>Pseudomonadota</taxon>
        <taxon>Candidatius Mariprofundia</taxon>
        <taxon>Mariprofundales</taxon>
        <taxon>Mariprofundaceae</taxon>
        <taxon>Mariprofundus</taxon>
    </lineage>
</organism>
<keyword evidence="3" id="KW-1185">Reference proteome</keyword>
<dbReference type="EMBL" id="AATS01000001">
    <property type="protein sequence ID" value="EAU56106.1"/>
    <property type="molecule type" value="Genomic_DNA"/>
</dbReference>
<evidence type="ECO:0000313" key="2">
    <source>
        <dbReference type="EMBL" id="EAU56106.1"/>
    </source>
</evidence>
<proteinExistence type="predicted"/>
<reference evidence="2 3" key="1">
    <citation type="submission" date="2006-09" db="EMBL/GenBank/DDBJ databases">
        <authorList>
            <person name="Emerson D."/>
            <person name="Ferriera S."/>
            <person name="Johnson J."/>
            <person name="Kravitz S."/>
            <person name="Halpern A."/>
            <person name="Remington K."/>
            <person name="Beeson K."/>
            <person name="Tran B."/>
            <person name="Rogers Y.-H."/>
            <person name="Friedman R."/>
            <person name="Venter J.C."/>
        </authorList>
    </citation>
    <scope>NUCLEOTIDE SEQUENCE [LARGE SCALE GENOMIC DNA]</scope>
    <source>
        <strain evidence="2 3">PV-1</strain>
    </source>
</reference>
<evidence type="ECO:0000256" key="1">
    <source>
        <dbReference type="SAM" id="MobiDB-lite"/>
    </source>
</evidence>
<comment type="caution">
    <text evidence="2">The sequence shown here is derived from an EMBL/GenBank/DDBJ whole genome shotgun (WGS) entry which is preliminary data.</text>
</comment>
<dbReference type="Proteomes" id="UP000005297">
    <property type="component" value="Unassembled WGS sequence"/>
</dbReference>
<accession>Q0F335</accession>
<protein>
    <recommendedName>
        <fullName evidence="4">DUF2857 domain-containing protein</fullName>
    </recommendedName>
</protein>
<name>Q0F335_9PROT</name>